<dbReference type="AlphaFoldDB" id="A0A1S2N649"/>
<dbReference type="EMBL" id="JRYB01000001">
    <property type="protein sequence ID" value="OIJ40074.1"/>
    <property type="molecule type" value="Genomic_DNA"/>
</dbReference>
<accession>A0A1S2N649</accession>
<proteinExistence type="predicted"/>
<reference evidence="1 2" key="1">
    <citation type="submission" date="2014-10" db="EMBL/GenBank/DDBJ databases">
        <authorList>
            <person name="Seo M.-J."/>
            <person name="Seok Y.J."/>
            <person name="Cha I.-T."/>
        </authorList>
    </citation>
    <scope>NUCLEOTIDE SEQUENCE [LARGE SCALE GENOMIC DNA]</scope>
    <source>
        <strain evidence="1 2">NEU</strain>
    </source>
</reference>
<dbReference type="RefSeq" id="WP_071363501.1">
    <property type="nucleotide sequence ID" value="NZ_JRYB01000001.1"/>
</dbReference>
<evidence type="ECO:0000313" key="1">
    <source>
        <dbReference type="EMBL" id="OIJ40074.1"/>
    </source>
</evidence>
<sequence>MIDHFTIHEVFHDQLDECEEGDEFTLWTRPEAPLIYAYRDGTIGGHGKVVTISKLDNPKLVDMMDAGWQVDLTLLQKGERLRFQLTAEPPDPPELAAEKAAAYEASLREEVRALLTRPYRPVKRELSVQVRSREGRQFRIGESMSLPLRTLDQRLEKQPYDVRFVGESGTVGWVIGNTELRQRILRAQFSGYEINAIVTSLSGGPVYTGDREKYWAEEQCTATVFFNKKV</sequence>
<dbReference type="Proteomes" id="UP000180246">
    <property type="component" value="Unassembled WGS sequence"/>
</dbReference>
<name>A0A1S2N649_9BURK</name>
<protein>
    <submittedName>
        <fullName evidence="1">Uncharacterized protein</fullName>
    </submittedName>
</protein>
<evidence type="ECO:0000313" key="2">
    <source>
        <dbReference type="Proteomes" id="UP000180246"/>
    </source>
</evidence>
<gene>
    <name evidence="1" type="ORF">LO55_5013</name>
</gene>
<organism evidence="1 2">
    <name type="scientific">Massilia timonae</name>
    <dbReference type="NCBI Taxonomy" id="47229"/>
    <lineage>
        <taxon>Bacteria</taxon>
        <taxon>Pseudomonadati</taxon>
        <taxon>Pseudomonadota</taxon>
        <taxon>Betaproteobacteria</taxon>
        <taxon>Burkholderiales</taxon>
        <taxon>Oxalobacteraceae</taxon>
        <taxon>Telluria group</taxon>
        <taxon>Massilia</taxon>
    </lineage>
</organism>
<comment type="caution">
    <text evidence="1">The sequence shown here is derived from an EMBL/GenBank/DDBJ whole genome shotgun (WGS) entry which is preliminary data.</text>
</comment>